<dbReference type="PANTHER" id="PTHR43628:SF1">
    <property type="entry name" value="CHITIN SYNTHASE REGULATORY FACTOR 2-RELATED"/>
    <property type="match status" value="1"/>
</dbReference>
<dbReference type="Gene3D" id="1.25.40.10">
    <property type="entry name" value="Tetratricopeptide repeat domain"/>
    <property type="match status" value="2"/>
</dbReference>
<organism evidence="6 7">
    <name type="scientific">Helicobacter heilmannii</name>
    <dbReference type="NCBI Taxonomy" id="35817"/>
    <lineage>
        <taxon>Bacteria</taxon>
        <taxon>Pseudomonadati</taxon>
        <taxon>Campylobacterota</taxon>
        <taxon>Epsilonproteobacteria</taxon>
        <taxon>Campylobacterales</taxon>
        <taxon>Helicobacteraceae</taxon>
        <taxon>Helicobacter</taxon>
    </lineage>
</organism>
<proteinExistence type="predicted"/>
<dbReference type="EMBL" id="CDMK01000001">
    <property type="protein sequence ID" value="CRI34391.1"/>
    <property type="molecule type" value="Genomic_DNA"/>
</dbReference>
<keyword evidence="3" id="KW-1015">Disulfide bond</keyword>
<dbReference type="GO" id="GO:0046677">
    <property type="term" value="P:response to antibiotic"/>
    <property type="evidence" value="ECO:0007669"/>
    <property type="project" value="UniProtKB-KW"/>
</dbReference>
<keyword evidence="7" id="KW-1185">Reference proteome</keyword>
<dbReference type="InterPro" id="IPR011990">
    <property type="entry name" value="TPR-like_helical_dom_sf"/>
</dbReference>
<reference evidence="7" key="1">
    <citation type="submission" date="2014-12" db="EMBL/GenBank/DDBJ databases">
        <authorList>
            <person name="Smet A."/>
        </authorList>
    </citation>
    <scope>NUCLEOTIDE SEQUENCE [LARGE SCALE GENOMIC DNA]</scope>
</reference>
<evidence type="ECO:0000256" key="5">
    <source>
        <dbReference type="SAM" id="SignalP"/>
    </source>
</evidence>
<dbReference type="EC" id="3.5.2.6" evidence="2"/>
<sequence length="328" mass="36436">MLGSKVFKTVLLFGAWGFCCADSLAHNYITNQALELRETDKAQKYLERQSQSAALLPIVDSAIYLQLGNLDLQDDPPSTKQAQIHYKKACNMGSSKGCIAYALLFDGEYRGVPSDFNKSKEYLERAGKMGDPLAYMAMGLLYDNGLGIKIDHFQARHYYSKVAMMEHKPIKDLLKGIANAYNQVGQDAYFKKKDYHTAKKYFERASQMGSAPACANLALMYFQGDGVKKDPFQGKLYAKKAIGLGDPKALWMLGTMYLNGNGVKQDLKSAQNYFEKAGAKGFAKGYYALGVMYLNGNGVKKDTTKAKEYFEKSAQMGDKEAKEVLEGL</sequence>
<dbReference type="InterPro" id="IPR052945">
    <property type="entry name" value="Mitotic_Regulator"/>
</dbReference>
<keyword evidence="4" id="KW-0046">Antibiotic resistance</keyword>
<evidence type="ECO:0000313" key="7">
    <source>
        <dbReference type="Proteomes" id="UP000046090"/>
    </source>
</evidence>
<dbReference type="Proteomes" id="UP000046090">
    <property type="component" value="Unassembled WGS sequence"/>
</dbReference>
<evidence type="ECO:0000256" key="4">
    <source>
        <dbReference type="ARBA" id="ARBA00023251"/>
    </source>
</evidence>
<name>A0A0K2Y5F7_HELHE</name>
<dbReference type="GO" id="GO:0008800">
    <property type="term" value="F:beta-lactamase activity"/>
    <property type="evidence" value="ECO:0007669"/>
    <property type="project" value="UniProtKB-EC"/>
</dbReference>
<evidence type="ECO:0000256" key="3">
    <source>
        <dbReference type="ARBA" id="ARBA00023157"/>
    </source>
</evidence>
<dbReference type="STRING" id="1216962.BN341_6810"/>
<dbReference type="SMART" id="SM00671">
    <property type="entry name" value="SEL1"/>
    <property type="match status" value="7"/>
</dbReference>
<protein>
    <recommendedName>
        <fullName evidence="2">beta-lactamase</fullName>
        <ecNumber evidence="2">3.5.2.6</ecNumber>
    </recommendedName>
</protein>
<gene>
    <name evidence="6" type="ORF">HHE01_12370</name>
</gene>
<accession>A0A0K2Y5F7</accession>
<feature type="signal peptide" evidence="5">
    <location>
        <begin position="1"/>
        <end position="21"/>
    </location>
</feature>
<evidence type="ECO:0000256" key="2">
    <source>
        <dbReference type="ARBA" id="ARBA00012865"/>
    </source>
</evidence>
<dbReference type="InterPro" id="IPR006597">
    <property type="entry name" value="Sel1-like"/>
</dbReference>
<evidence type="ECO:0000313" key="6">
    <source>
        <dbReference type="EMBL" id="CRI34391.1"/>
    </source>
</evidence>
<dbReference type="Pfam" id="PF08238">
    <property type="entry name" value="Sel1"/>
    <property type="match status" value="7"/>
</dbReference>
<feature type="chain" id="PRO_5013456537" description="beta-lactamase" evidence="5">
    <location>
        <begin position="22"/>
        <end position="328"/>
    </location>
</feature>
<keyword evidence="5" id="KW-0732">Signal</keyword>
<dbReference type="AlphaFoldDB" id="A0A0K2Y5F7"/>
<dbReference type="GeneID" id="76196953"/>
<dbReference type="PANTHER" id="PTHR43628">
    <property type="entry name" value="ACTIVATOR OF C KINASE PROTEIN 1-RELATED"/>
    <property type="match status" value="1"/>
</dbReference>
<dbReference type="RefSeq" id="WP_015106488.1">
    <property type="nucleotide sequence ID" value="NZ_AP026684.1"/>
</dbReference>
<dbReference type="OrthoDB" id="7056571at2"/>
<evidence type="ECO:0000256" key="1">
    <source>
        <dbReference type="ARBA" id="ARBA00001526"/>
    </source>
</evidence>
<comment type="catalytic activity">
    <reaction evidence="1">
        <text>a beta-lactam + H2O = a substituted beta-amino acid</text>
        <dbReference type="Rhea" id="RHEA:20401"/>
        <dbReference type="ChEBI" id="CHEBI:15377"/>
        <dbReference type="ChEBI" id="CHEBI:35627"/>
        <dbReference type="ChEBI" id="CHEBI:140347"/>
        <dbReference type="EC" id="3.5.2.6"/>
    </reaction>
</comment>
<dbReference type="SUPFAM" id="SSF81901">
    <property type="entry name" value="HCP-like"/>
    <property type="match status" value="2"/>
</dbReference>